<gene>
    <name evidence="3" type="primary">LOC107227731</name>
</gene>
<accession>A0ABM3FNH2</accession>
<dbReference type="GeneID" id="107227731"/>
<feature type="region of interest" description="Disordered" evidence="1">
    <location>
        <begin position="302"/>
        <end position="339"/>
    </location>
</feature>
<evidence type="ECO:0000256" key="1">
    <source>
        <dbReference type="SAM" id="MobiDB-lite"/>
    </source>
</evidence>
<reference evidence="3" key="1">
    <citation type="submission" date="2025-08" db="UniProtKB">
        <authorList>
            <consortium name="RefSeq"/>
        </authorList>
    </citation>
    <scope>IDENTIFICATION</scope>
    <source>
        <tissue evidence="3">Thorax and Abdomen</tissue>
    </source>
</reference>
<dbReference type="RefSeq" id="XP_046589572.1">
    <property type="nucleotide sequence ID" value="XM_046733616.1"/>
</dbReference>
<evidence type="ECO:0000313" key="3">
    <source>
        <dbReference type="RefSeq" id="XP_046589572.1"/>
    </source>
</evidence>
<sequence>MKLLILILTVAAAAEDSKWIWGDEEKARAGDNRNIRYNVHEYPDNSDGGFASQNQFRPQYPGPYGPNSRPIRPGDGNQVLVGPDGPSGIIGRAQRFLIELFSDLLFRPGNNRPFRPGGDGFDHNSGPVVPGVNVDPILSGPVPSWIRNDPRYQEFDTCKCSRGFNCPGVKFGSCSRGKQYCCFSSRKYGGTGNGYQQFNGNYPNRPQYPGNLPFRPFNAIPPEYYENGNNYGGDYDGDYYGQYQNGGYDRPYNNYNRPYNNYGNGPDGYYDRPYRGPYAPGYAGNNNPYFNWQNPYNRPRPYDFDDYGRVAGKSKSKNDKTANDVPTSPSTDGETSKDN</sequence>
<protein>
    <submittedName>
        <fullName evidence="3">Uncharacterized protein LOC107227731 isoform X1</fullName>
    </submittedName>
</protein>
<dbReference type="Proteomes" id="UP000829291">
    <property type="component" value="Chromosome 3"/>
</dbReference>
<feature type="compositionally biased region" description="Polar residues" evidence="1">
    <location>
        <begin position="324"/>
        <end position="333"/>
    </location>
</feature>
<evidence type="ECO:0000313" key="2">
    <source>
        <dbReference type="Proteomes" id="UP000829291"/>
    </source>
</evidence>
<keyword evidence="2" id="KW-1185">Reference proteome</keyword>
<name>A0ABM3FNH2_NEOLC</name>
<proteinExistence type="predicted"/>
<organism evidence="2 3">
    <name type="scientific">Neodiprion lecontei</name>
    <name type="common">Redheaded pine sawfly</name>
    <dbReference type="NCBI Taxonomy" id="441921"/>
    <lineage>
        <taxon>Eukaryota</taxon>
        <taxon>Metazoa</taxon>
        <taxon>Ecdysozoa</taxon>
        <taxon>Arthropoda</taxon>
        <taxon>Hexapoda</taxon>
        <taxon>Insecta</taxon>
        <taxon>Pterygota</taxon>
        <taxon>Neoptera</taxon>
        <taxon>Endopterygota</taxon>
        <taxon>Hymenoptera</taxon>
        <taxon>Tenthredinoidea</taxon>
        <taxon>Diprionidae</taxon>
        <taxon>Diprioninae</taxon>
        <taxon>Neodiprion</taxon>
    </lineage>
</organism>
<feature type="region of interest" description="Disordered" evidence="1">
    <location>
        <begin position="39"/>
        <end position="78"/>
    </location>
</feature>